<evidence type="ECO:0000256" key="1">
    <source>
        <dbReference type="SAM" id="MobiDB-lite"/>
    </source>
</evidence>
<feature type="compositionally biased region" description="Pro residues" evidence="1">
    <location>
        <begin position="23"/>
        <end position="34"/>
    </location>
</feature>
<reference evidence="2 3" key="1">
    <citation type="submission" date="2014-04" db="EMBL/GenBank/DDBJ databases">
        <authorList>
            <consortium name="DOE Joint Genome Institute"/>
            <person name="Kuo A."/>
            <person name="Kohler A."/>
            <person name="Jargeat P."/>
            <person name="Nagy L.G."/>
            <person name="Floudas D."/>
            <person name="Copeland A."/>
            <person name="Barry K.W."/>
            <person name="Cichocki N."/>
            <person name="Veneault-Fourrey C."/>
            <person name="LaButti K."/>
            <person name="Lindquist E.A."/>
            <person name="Lipzen A."/>
            <person name="Lundell T."/>
            <person name="Morin E."/>
            <person name="Murat C."/>
            <person name="Sun H."/>
            <person name="Tunlid A."/>
            <person name="Henrissat B."/>
            <person name="Grigoriev I.V."/>
            <person name="Hibbett D.S."/>
            <person name="Martin F."/>
            <person name="Nordberg H.P."/>
            <person name="Cantor M.N."/>
            <person name="Hua S.X."/>
        </authorList>
    </citation>
    <scope>NUCLEOTIDE SEQUENCE [LARGE SCALE GENOMIC DNA]</scope>
    <source>
        <strain evidence="2 3">Ve08.2h10</strain>
    </source>
</reference>
<protein>
    <submittedName>
        <fullName evidence="2">Uncharacterized protein</fullName>
    </submittedName>
</protein>
<accession>A0A0D0C8B4</accession>
<feature type="region of interest" description="Disordered" evidence="1">
    <location>
        <begin position="152"/>
        <end position="187"/>
    </location>
</feature>
<proteinExistence type="predicted"/>
<dbReference type="HOGENOM" id="CLU_1277975_0_0_1"/>
<gene>
    <name evidence="2" type="ORF">PAXRUDRAFT_16465</name>
</gene>
<feature type="region of interest" description="Disordered" evidence="1">
    <location>
        <begin position="1"/>
        <end position="36"/>
    </location>
</feature>
<reference evidence="3" key="2">
    <citation type="submission" date="2015-01" db="EMBL/GenBank/DDBJ databases">
        <title>Evolutionary Origins and Diversification of the Mycorrhizal Mutualists.</title>
        <authorList>
            <consortium name="DOE Joint Genome Institute"/>
            <consortium name="Mycorrhizal Genomics Consortium"/>
            <person name="Kohler A."/>
            <person name="Kuo A."/>
            <person name="Nagy L.G."/>
            <person name="Floudas D."/>
            <person name="Copeland A."/>
            <person name="Barry K.W."/>
            <person name="Cichocki N."/>
            <person name="Veneault-Fourrey C."/>
            <person name="LaButti K."/>
            <person name="Lindquist E.A."/>
            <person name="Lipzen A."/>
            <person name="Lundell T."/>
            <person name="Morin E."/>
            <person name="Murat C."/>
            <person name="Riley R."/>
            <person name="Ohm R."/>
            <person name="Sun H."/>
            <person name="Tunlid A."/>
            <person name="Henrissat B."/>
            <person name="Grigoriev I.V."/>
            <person name="Hibbett D.S."/>
            <person name="Martin F."/>
        </authorList>
    </citation>
    <scope>NUCLEOTIDE SEQUENCE [LARGE SCALE GENOMIC DNA]</scope>
    <source>
        <strain evidence="3">Ve08.2h10</strain>
    </source>
</reference>
<feature type="compositionally biased region" description="Acidic residues" evidence="1">
    <location>
        <begin position="161"/>
        <end position="172"/>
    </location>
</feature>
<dbReference type="InParanoid" id="A0A0D0C8B4"/>
<dbReference type="OrthoDB" id="3180757at2759"/>
<keyword evidence="3" id="KW-1185">Reference proteome</keyword>
<evidence type="ECO:0000313" key="3">
    <source>
        <dbReference type="Proteomes" id="UP000054538"/>
    </source>
</evidence>
<sequence length="216" mass="23677">MPSEPVQKVHKPQAGHKPYNRAPKPPISSQPPPKTSAIISQKHTRQNLTLGDWLAIVAYHDNHQPITKEDVIKHFTGKKDGALVFAQSSLSRHLSTKGHEEDRQQLNYNPTALPTLEDLLNPSAEQEIGDSPFCYPHGDADIIKEVKQRLNGAENGLGPDDGSESSDEEGDDKSDAGAEPTLTPSQGMDLCQQLEALCLQYADIDGLEASRLQHHL</sequence>
<evidence type="ECO:0000313" key="2">
    <source>
        <dbReference type="EMBL" id="KIK79182.1"/>
    </source>
</evidence>
<dbReference type="EMBL" id="KN826354">
    <property type="protein sequence ID" value="KIK79182.1"/>
    <property type="molecule type" value="Genomic_DNA"/>
</dbReference>
<organism evidence="2 3">
    <name type="scientific">Paxillus rubicundulus Ve08.2h10</name>
    <dbReference type="NCBI Taxonomy" id="930991"/>
    <lineage>
        <taxon>Eukaryota</taxon>
        <taxon>Fungi</taxon>
        <taxon>Dikarya</taxon>
        <taxon>Basidiomycota</taxon>
        <taxon>Agaricomycotina</taxon>
        <taxon>Agaricomycetes</taxon>
        <taxon>Agaricomycetidae</taxon>
        <taxon>Boletales</taxon>
        <taxon>Paxilineae</taxon>
        <taxon>Paxillaceae</taxon>
        <taxon>Paxillus</taxon>
    </lineage>
</organism>
<name>A0A0D0C8B4_9AGAM</name>
<dbReference type="AlphaFoldDB" id="A0A0D0C8B4"/>
<dbReference type="Proteomes" id="UP000054538">
    <property type="component" value="Unassembled WGS sequence"/>
</dbReference>